<evidence type="ECO:0000313" key="7">
    <source>
        <dbReference type="EMBL" id="PVZ15045.1"/>
    </source>
</evidence>
<feature type="DNA-binding region" description="H-T-H motif" evidence="4">
    <location>
        <begin position="59"/>
        <end position="78"/>
    </location>
</feature>
<dbReference type="GO" id="GO:0003700">
    <property type="term" value="F:DNA-binding transcription factor activity"/>
    <property type="evidence" value="ECO:0007669"/>
    <property type="project" value="TreeGrafter"/>
</dbReference>
<accession>A0A2U1FS97</accession>
<evidence type="ECO:0000256" key="4">
    <source>
        <dbReference type="PROSITE-ProRule" id="PRU00335"/>
    </source>
</evidence>
<evidence type="ECO:0000256" key="1">
    <source>
        <dbReference type="ARBA" id="ARBA00023015"/>
    </source>
</evidence>
<evidence type="ECO:0000259" key="6">
    <source>
        <dbReference type="PROSITE" id="PS50977"/>
    </source>
</evidence>
<evidence type="ECO:0000313" key="8">
    <source>
        <dbReference type="Proteomes" id="UP000245639"/>
    </source>
</evidence>
<dbReference type="InterPro" id="IPR050109">
    <property type="entry name" value="HTH-type_TetR-like_transc_reg"/>
</dbReference>
<dbReference type="SUPFAM" id="SSF48498">
    <property type="entry name" value="Tetracyclin repressor-like, C-terminal domain"/>
    <property type="match status" value="1"/>
</dbReference>
<dbReference type="Proteomes" id="UP000245639">
    <property type="component" value="Unassembled WGS sequence"/>
</dbReference>
<evidence type="ECO:0000256" key="3">
    <source>
        <dbReference type="ARBA" id="ARBA00023163"/>
    </source>
</evidence>
<dbReference type="GO" id="GO:0000976">
    <property type="term" value="F:transcription cis-regulatory region binding"/>
    <property type="evidence" value="ECO:0007669"/>
    <property type="project" value="TreeGrafter"/>
</dbReference>
<dbReference type="InterPro" id="IPR036271">
    <property type="entry name" value="Tet_transcr_reg_TetR-rel_C_sf"/>
</dbReference>
<dbReference type="PANTHER" id="PTHR30055">
    <property type="entry name" value="HTH-TYPE TRANSCRIPTIONAL REGULATOR RUTR"/>
    <property type="match status" value="1"/>
</dbReference>
<proteinExistence type="predicted"/>
<gene>
    <name evidence="7" type="ORF">C8D89_101915</name>
</gene>
<dbReference type="InterPro" id="IPR001647">
    <property type="entry name" value="HTH_TetR"/>
</dbReference>
<reference evidence="7 8" key="1">
    <citation type="submission" date="2018-04" db="EMBL/GenBank/DDBJ databases">
        <title>Genomic Encyclopedia of Type Strains, Phase IV (KMG-IV): sequencing the most valuable type-strain genomes for metagenomic binning, comparative biology and taxonomic classification.</title>
        <authorList>
            <person name="Goeker M."/>
        </authorList>
    </citation>
    <scope>NUCLEOTIDE SEQUENCE [LARGE SCALE GENOMIC DNA]</scope>
    <source>
        <strain evidence="7 8">DSM 45771</strain>
    </source>
</reference>
<dbReference type="Gene3D" id="1.10.10.60">
    <property type="entry name" value="Homeodomain-like"/>
    <property type="match status" value="1"/>
</dbReference>
<protein>
    <submittedName>
        <fullName evidence="7">TetR family transcriptional regulator</fullName>
    </submittedName>
</protein>
<keyword evidence="3" id="KW-0804">Transcription</keyword>
<dbReference type="PROSITE" id="PS50977">
    <property type="entry name" value="HTH_TETR_2"/>
    <property type="match status" value="1"/>
</dbReference>
<dbReference type="Pfam" id="PF00440">
    <property type="entry name" value="TetR_N"/>
    <property type="match status" value="1"/>
</dbReference>
<keyword evidence="8" id="KW-1185">Reference proteome</keyword>
<evidence type="ECO:0000256" key="5">
    <source>
        <dbReference type="SAM" id="MobiDB-lite"/>
    </source>
</evidence>
<dbReference type="InterPro" id="IPR009057">
    <property type="entry name" value="Homeodomain-like_sf"/>
</dbReference>
<dbReference type="SUPFAM" id="SSF46689">
    <property type="entry name" value="Homeodomain-like"/>
    <property type="match status" value="1"/>
</dbReference>
<dbReference type="AlphaFoldDB" id="A0A2U1FS97"/>
<dbReference type="EMBL" id="QEKW01000001">
    <property type="protein sequence ID" value="PVZ15045.1"/>
    <property type="molecule type" value="Genomic_DNA"/>
</dbReference>
<organism evidence="7 8">
    <name type="scientific">Actinomycetospora cinnamomea</name>
    <dbReference type="NCBI Taxonomy" id="663609"/>
    <lineage>
        <taxon>Bacteria</taxon>
        <taxon>Bacillati</taxon>
        <taxon>Actinomycetota</taxon>
        <taxon>Actinomycetes</taxon>
        <taxon>Pseudonocardiales</taxon>
        <taxon>Pseudonocardiaceae</taxon>
        <taxon>Actinomycetospora</taxon>
    </lineage>
</organism>
<sequence>MVHPADEIASGPGAPRAQRVATADGPVTVAGRPRNAQIDRTVLAVALRHLRASGLQGLSVAAVAEEAGTTRAAVYRRWAGRTELAIAAIGTIGHDVPPEPTGDPFADLVAELARFRDFVVESDATALAATALLDGTDPRVREQFRRHVVEPRHRRFRACLRAGVEAGALRGRTDYAMAEDLLTGSWLAHAVRGEPMTGDWARRTAAMVWAACGGVPREP</sequence>
<feature type="region of interest" description="Disordered" evidence="5">
    <location>
        <begin position="1"/>
        <end position="32"/>
    </location>
</feature>
<dbReference type="Pfam" id="PF16859">
    <property type="entry name" value="TetR_C_11"/>
    <property type="match status" value="1"/>
</dbReference>
<evidence type="ECO:0000256" key="2">
    <source>
        <dbReference type="ARBA" id="ARBA00023125"/>
    </source>
</evidence>
<name>A0A2U1FS97_9PSEU</name>
<comment type="caution">
    <text evidence="7">The sequence shown here is derived from an EMBL/GenBank/DDBJ whole genome shotgun (WGS) entry which is preliminary data.</text>
</comment>
<dbReference type="PANTHER" id="PTHR30055:SF148">
    <property type="entry name" value="TETR-FAMILY TRANSCRIPTIONAL REGULATOR"/>
    <property type="match status" value="1"/>
</dbReference>
<dbReference type="Gene3D" id="1.10.357.10">
    <property type="entry name" value="Tetracycline Repressor, domain 2"/>
    <property type="match status" value="1"/>
</dbReference>
<keyword evidence="1" id="KW-0805">Transcription regulation</keyword>
<keyword evidence="2 4" id="KW-0238">DNA-binding</keyword>
<dbReference type="InterPro" id="IPR011075">
    <property type="entry name" value="TetR_C"/>
</dbReference>
<feature type="domain" description="HTH tetR-type" evidence="6">
    <location>
        <begin position="36"/>
        <end position="96"/>
    </location>
</feature>